<dbReference type="PANTHER" id="PTHR33431:SF6">
    <property type="entry name" value="MEDIATOR OF RNA POLYMERASE II TRANSCRIPTION SUBUNIT 4"/>
    <property type="match status" value="1"/>
</dbReference>
<feature type="region of interest" description="Disordered" evidence="2">
    <location>
        <begin position="204"/>
        <end position="226"/>
    </location>
</feature>
<reference evidence="3" key="2">
    <citation type="submission" date="2020-10" db="EMBL/GenBank/DDBJ databases">
        <authorList>
            <person name="Scholz U."/>
            <person name="Mascher M."/>
            <person name="Fiebig A."/>
        </authorList>
    </citation>
    <scope>NUCLEOTIDE SEQUENCE [LARGE SCALE GENOMIC DNA]</scope>
    <source>
        <strain evidence="3">cv. Morex</strain>
    </source>
</reference>
<evidence type="ECO:0000313" key="3">
    <source>
        <dbReference type="EnsemblPlants" id="HORVU.MOREX.r3.3HG0330230.1"/>
    </source>
</evidence>
<reference evidence="4" key="1">
    <citation type="journal article" date="2012" name="Nature">
        <title>A physical, genetic and functional sequence assembly of the barley genome.</title>
        <authorList>
            <consortium name="The International Barley Genome Sequencing Consortium"/>
            <person name="Mayer K.F."/>
            <person name="Waugh R."/>
            <person name="Brown J.W."/>
            <person name="Schulman A."/>
            <person name="Langridge P."/>
            <person name="Platzer M."/>
            <person name="Fincher G.B."/>
            <person name="Muehlbauer G.J."/>
            <person name="Sato K."/>
            <person name="Close T.J."/>
            <person name="Wise R.P."/>
            <person name="Stein N."/>
        </authorList>
    </citation>
    <scope>NUCLEOTIDE SEQUENCE [LARGE SCALE GENOMIC DNA]</scope>
    <source>
        <strain evidence="4">cv. Morex</strain>
    </source>
</reference>
<dbReference type="Pfam" id="PF07795">
    <property type="entry name" value="DUF1635"/>
    <property type="match status" value="1"/>
</dbReference>
<dbReference type="InterPro" id="IPR012862">
    <property type="entry name" value="DUF1635"/>
</dbReference>
<feature type="coiled-coil region" evidence="1">
    <location>
        <begin position="42"/>
        <end position="69"/>
    </location>
</feature>
<dbReference type="Gramene" id="HORVU.MOREX.r3.3HG0330230.1">
    <property type="protein sequence ID" value="HORVU.MOREX.r3.3HG0330230.1"/>
    <property type="gene ID" value="HORVU.MOREX.r3.3HG0330230"/>
</dbReference>
<proteinExistence type="predicted"/>
<accession>A0A8I7B6L2</accession>
<reference evidence="3" key="3">
    <citation type="submission" date="2022-01" db="UniProtKB">
        <authorList>
            <consortium name="EnsemblPlants"/>
        </authorList>
    </citation>
    <scope>IDENTIFICATION</scope>
    <source>
        <strain evidence="3">subsp. vulgare</strain>
    </source>
</reference>
<organism evidence="3 4">
    <name type="scientific">Hordeum vulgare subsp. vulgare</name>
    <name type="common">Domesticated barley</name>
    <dbReference type="NCBI Taxonomy" id="112509"/>
    <lineage>
        <taxon>Eukaryota</taxon>
        <taxon>Viridiplantae</taxon>
        <taxon>Streptophyta</taxon>
        <taxon>Embryophyta</taxon>
        <taxon>Tracheophyta</taxon>
        <taxon>Spermatophyta</taxon>
        <taxon>Magnoliopsida</taxon>
        <taxon>Liliopsida</taxon>
        <taxon>Poales</taxon>
        <taxon>Poaceae</taxon>
        <taxon>BOP clade</taxon>
        <taxon>Pooideae</taxon>
        <taxon>Triticodae</taxon>
        <taxon>Triticeae</taxon>
        <taxon>Hordeinae</taxon>
        <taxon>Hordeum</taxon>
    </lineage>
</organism>
<dbReference type="PANTHER" id="PTHR33431">
    <property type="entry name" value="ENABLED-LIKE PROTEIN (DUF1635)"/>
    <property type="match status" value="1"/>
</dbReference>
<keyword evidence="4" id="KW-1185">Reference proteome</keyword>
<dbReference type="Proteomes" id="UP000011116">
    <property type="component" value="Chromosome 3H"/>
</dbReference>
<evidence type="ECO:0000256" key="2">
    <source>
        <dbReference type="SAM" id="MobiDB-lite"/>
    </source>
</evidence>
<name>A0A8I7B6L2_HORVV</name>
<protein>
    <submittedName>
        <fullName evidence="3">Uncharacterized protein</fullName>
    </submittedName>
</protein>
<evidence type="ECO:0000256" key="1">
    <source>
        <dbReference type="SAM" id="Coils"/>
    </source>
</evidence>
<dbReference type="AlphaFoldDB" id="A0A8I7B6L2"/>
<sequence length="226" mass="24548">MDQELPLEVGEFSIAMDASSLAALWPQLPPDLHSTYQDQESMEEVKRRLAAAMAELEVAREEAHRKEQSIAALVDLVHRTAEERDQLRQHLLLARDLVAATTSSSSDSGHSLPPFSPPAVHHPTLAALLEDRSTAMANNDRSTPVAIVDDDDDRTSAVLEQLAAKRPLPQRGRLLQAVMEAGPLLESLLVAGPVPQWRNPPPVQPVPSPVISAPSGSRAPMGWGPW</sequence>
<keyword evidence="1" id="KW-0175">Coiled coil</keyword>
<dbReference type="Gramene" id="HORVU.MOREX.r2.3HG0275060.1">
    <property type="protein sequence ID" value="HORVU.MOREX.r2.3HG0275060.1"/>
    <property type="gene ID" value="HORVU.MOREX.r2.3HG0275060"/>
</dbReference>
<dbReference type="EnsemblPlants" id="HORVU.MOREX.r3.3HG0330230.1">
    <property type="protein sequence ID" value="HORVU.MOREX.r3.3HG0330230.1"/>
    <property type="gene ID" value="HORVU.MOREX.r3.3HG0330230"/>
</dbReference>
<evidence type="ECO:0000313" key="4">
    <source>
        <dbReference type="Proteomes" id="UP000011116"/>
    </source>
</evidence>